<feature type="domain" description="EGF-like" evidence="5">
    <location>
        <begin position="1"/>
        <end position="25"/>
    </location>
</feature>
<dbReference type="Proteomes" id="UP000053660">
    <property type="component" value="Unassembled WGS sequence"/>
</dbReference>
<dbReference type="PANTHER" id="PTHR47324">
    <property type="entry name" value="PROTEIN IRG-7-RELATED"/>
    <property type="match status" value="1"/>
</dbReference>
<dbReference type="CDD" id="cd00037">
    <property type="entry name" value="CLECT"/>
    <property type="match status" value="1"/>
</dbReference>
<evidence type="ECO:0000259" key="5">
    <source>
        <dbReference type="PROSITE" id="PS50026"/>
    </source>
</evidence>
<dbReference type="InterPro" id="IPR016186">
    <property type="entry name" value="C-type_lectin-like/link_sf"/>
</dbReference>
<dbReference type="InterPro" id="IPR002035">
    <property type="entry name" value="VWF_A"/>
</dbReference>
<dbReference type="Pfam" id="PF24415">
    <property type="entry name" value="Ig_Irg-7"/>
    <property type="match status" value="1"/>
</dbReference>
<dbReference type="InterPro" id="IPR000742">
    <property type="entry name" value="EGF"/>
</dbReference>
<comment type="caution">
    <text evidence="4">Lacks conserved residue(s) required for the propagation of feature annotation.</text>
</comment>
<evidence type="ECO:0000256" key="4">
    <source>
        <dbReference type="PROSITE-ProRule" id="PRU00076"/>
    </source>
</evidence>
<dbReference type="InterPro" id="IPR016187">
    <property type="entry name" value="CTDL_fold"/>
</dbReference>
<keyword evidence="4" id="KW-1015">Disulfide bond</keyword>
<dbReference type="SMART" id="SM00327">
    <property type="entry name" value="VWA"/>
    <property type="match status" value="1"/>
</dbReference>
<evidence type="ECO:0000259" key="6">
    <source>
        <dbReference type="PROSITE" id="PS50041"/>
    </source>
</evidence>
<dbReference type="InterPro" id="IPR056861">
    <property type="entry name" value="HMCN1-like_VWA"/>
</dbReference>
<evidence type="ECO:0000256" key="2">
    <source>
        <dbReference type="ARBA" id="ARBA00022525"/>
    </source>
</evidence>
<keyword evidence="4" id="KW-0245">EGF-like domain</keyword>
<keyword evidence="3" id="KW-0732">Signal</keyword>
<accession>A0A0B1TJZ9</accession>
<dbReference type="InterPro" id="IPR001304">
    <property type="entry name" value="C-type_lectin-like"/>
</dbReference>
<evidence type="ECO:0000313" key="9">
    <source>
        <dbReference type="Proteomes" id="UP000053660"/>
    </source>
</evidence>
<dbReference type="SMART" id="SM00034">
    <property type="entry name" value="CLECT"/>
    <property type="match status" value="1"/>
</dbReference>
<protein>
    <submittedName>
        <fullName evidence="8">von Willebrand factor type A domain protein</fullName>
    </submittedName>
</protein>
<evidence type="ECO:0000256" key="3">
    <source>
        <dbReference type="ARBA" id="ARBA00022729"/>
    </source>
</evidence>
<dbReference type="CDD" id="cd01450">
    <property type="entry name" value="vWFA_subfamily_ECM"/>
    <property type="match status" value="1"/>
</dbReference>
<name>A0A0B1TJZ9_OESDE</name>
<dbReference type="PROSITE" id="PS00022">
    <property type="entry name" value="EGF_1"/>
    <property type="match status" value="2"/>
</dbReference>
<dbReference type="PROSITE" id="PS50026">
    <property type="entry name" value="EGF_3"/>
    <property type="match status" value="1"/>
</dbReference>
<dbReference type="InterPro" id="IPR006582">
    <property type="entry name" value="MD_domain"/>
</dbReference>
<dbReference type="InterPro" id="IPR057085">
    <property type="entry name" value="Ig_Irg-7"/>
</dbReference>
<dbReference type="SUPFAM" id="SSF56436">
    <property type="entry name" value="C-type lectin-like"/>
    <property type="match status" value="1"/>
</dbReference>
<evidence type="ECO:0000313" key="8">
    <source>
        <dbReference type="EMBL" id="KHJ97569.1"/>
    </source>
</evidence>
<proteinExistence type="predicted"/>
<dbReference type="EMBL" id="KN549433">
    <property type="protein sequence ID" value="KHJ97569.1"/>
    <property type="molecule type" value="Genomic_DNA"/>
</dbReference>
<evidence type="ECO:0000256" key="1">
    <source>
        <dbReference type="ARBA" id="ARBA00004613"/>
    </source>
</evidence>
<dbReference type="Pfam" id="PF00092">
    <property type="entry name" value="VWA"/>
    <property type="match status" value="1"/>
</dbReference>
<dbReference type="Pfam" id="PF25106">
    <property type="entry name" value="VWA_4"/>
    <property type="match status" value="2"/>
</dbReference>
<keyword evidence="9" id="KW-1185">Reference proteome</keyword>
<dbReference type="OrthoDB" id="10045365at2759"/>
<dbReference type="PROSITE" id="PS50234">
    <property type="entry name" value="VWFA"/>
    <property type="match status" value="1"/>
</dbReference>
<keyword evidence="2" id="KW-0964">Secreted</keyword>
<dbReference type="InterPro" id="IPR036465">
    <property type="entry name" value="vWFA_dom_sf"/>
</dbReference>
<dbReference type="Gene3D" id="3.10.100.10">
    <property type="entry name" value="Mannose-Binding Protein A, subunit A"/>
    <property type="match status" value="1"/>
</dbReference>
<evidence type="ECO:0000259" key="7">
    <source>
        <dbReference type="PROSITE" id="PS50234"/>
    </source>
</evidence>
<dbReference type="InterPro" id="IPR053295">
    <property type="entry name" value="Innate_immunity_reg"/>
</dbReference>
<comment type="subcellular location">
    <subcellularLocation>
        <location evidence="1">Secreted</location>
    </subcellularLocation>
</comment>
<dbReference type="CDD" id="cd00054">
    <property type="entry name" value="EGF_CA"/>
    <property type="match status" value="1"/>
</dbReference>
<organism evidence="8 9">
    <name type="scientific">Oesophagostomum dentatum</name>
    <name type="common">Nodular worm</name>
    <dbReference type="NCBI Taxonomy" id="61180"/>
    <lineage>
        <taxon>Eukaryota</taxon>
        <taxon>Metazoa</taxon>
        <taxon>Ecdysozoa</taxon>
        <taxon>Nematoda</taxon>
        <taxon>Chromadorea</taxon>
        <taxon>Rhabditida</taxon>
        <taxon>Rhabditina</taxon>
        <taxon>Rhabditomorpha</taxon>
        <taxon>Strongyloidea</taxon>
        <taxon>Strongylidae</taxon>
        <taxon>Oesophagostomum</taxon>
    </lineage>
</organism>
<sequence length="1448" mass="160197">MNGGTPLPGNLQCQCPPGFEGTNCESVSCTFNWGPMLTDLKTLVVVLRSTTSMSTYVSQIVNAITAEVGRNNDLSYDVYNNYILVQFANGKYDVTYYTRDYYQKFVDDIMNVIYTKNVGGCEEQTFNAVASVFVQPINPKSAIYIFTDAIASDVDQWRTIYTMFLPNANCTVNQFSEGYRALRRASEFSGGLMQQPTLNSLEPVFQYTMKATAYRMNAVLTDDMSQCDTKGFRIFFTDSSADTIIIFAVGQDLILSVTDPNWNKSAAMLMYNSGSSYFWEVTSVMPGEYLLSLTSQSPQTSCSYRVMSRSDYDLFFGTANVIDEDASDSEPVVGKAKHIVAQLNGLVNAVQDRFRLFAEITITTNNNNDNQARKPMYYSNGKYRDGCGYHLYFGLASFCEFPDQQFYATMLPFITTFYKSGIASRAYFDDCSNVTYYVPIDSSTESFTLAVSAQNISSVTVTLPDGTPGLHNILSVPMISDPELNIQQFVQACDGYQWSYKDSYCYRFPTDKYTWLKANQLCHSIGGFMADVHSQAKDDYIKGIAPLLVGLFNTTTLDLSVLDKSGFYTNWAPGVDPDNTPYSCVISDKNGQWVPTDCNEQNYAICQKIRYGQGINPGSNTATVPPGLWKVQLQSTQGFCYAQVRAQSNIQVFYGFTVDPNGDFPELYANSLSQSNYLVADTVGLFPFHVDQFPTLEGRLNYAILGYDYNMTTPLIMADRWQCGYPQVSNAFTCPQKGSFTDFFVKFSGIDQYGYTFERFSNAICAKPTLLKFIYSCETPMCQNYGYVQAGKCNCLASFTGTFCEQPICEPRYDATFTDVDRTFAIVLETSYNMGATIFQMKKNLKTALEKINSDPTTKGWFSKFILYPFDSVSNQQYWYQPVISSTSDDIVNAVLNITTMSCPGPSGCSANCPRPIMATLKTVLSMPEIATPNSVILVVTSSSPEDYHLINSMTQQLADSRAQINFALTGITSPCGEGWNTPASNAMFTATSYSDGDVFVMSPTDFAMNFLQQYIPSLYRSGGLDVGGTPDCTYQEFLFQVEHSMYEFTLDYYHPIVNPPVVVTLTDPAGDNVALPPNLISSDTNYLSVVKVNDSGTIRAGTYRMTMSGAGGQYCQLNIRGRSAIEIYPAYVSSSDGSYGGTTSDKTYFAPVLYENNTIVIHADGLGDGILLYVQIASAGGGLQYTSELLRRDSKTCNYEYYSTVPFLCSYEQNIVMVYGRDSLGATVRRNFITNCISERPDLPPARPTCDLAQVMQDTLFIIDASLQNANSEDNFKSLQNFAIQSQLPYRFSPDAAQVAAMTLADTAQGGFSFNAPEHSFENVQMLLSNLTYLGRAGQNVTSAMQLAINSYGSANQGYRPSASHIIVYVTSSNPTDDDPASLVYTIRRQGLYQIAVITVGIAPSDKLLSIVGKDCIYKAAGMNDLMTNGINFMQGLSCATKPLCGF</sequence>
<dbReference type="Gene3D" id="3.40.50.410">
    <property type="entry name" value="von Willebrand factor, type A domain"/>
    <property type="match status" value="1"/>
</dbReference>
<feature type="domain" description="VWFA" evidence="7">
    <location>
        <begin position="1259"/>
        <end position="1403"/>
    </location>
</feature>
<dbReference type="PROSITE" id="PS50041">
    <property type="entry name" value="C_TYPE_LECTIN_2"/>
    <property type="match status" value="1"/>
</dbReference>
<gene>
    <name evidence="8" type="ORF">OESDEN_02448</name>
</gene>
<dbReference type="SMART" id="SM00604">
    <property type="entry name" value="MD"/>
    <property type="match status" value="2"/>
</dbReference>
<feature type="disulfide bond" evidence="4">
    <location>
        <begin position="15"/>
        <end position="24"/>
    </location>
</feature>
<reference evidence="8 9" key="1">
    <citation type="submission" date="2014-03" db="EMBL/GenBank/DDBJ databases">
        <title>Draft genome of the hookworm Oesophagostomum dentatum.</title>
        <authorList>
            <person name="Mitreva M."/>
        </authorList>
    </citation>
    <scope>NUCLEOTIDE SEQUENCE [LARGE SCALE GENOMIC DNA]</scope>
    <source>
        <strain evidence="8 9">OD-Hann</strain>
    </source>
</reference>
<dbReference type="PANTHER" id="PTHR47324:SF2">
    <property type="entry name" value="EGF-LIKE DOMAIN-CONTAINING PROTEIN-RELATED"/>
    <property type="match status" value="1"/>
</dbReference>
<dbReference type="PROSITE" id="PS01186">
    <property type="entry name" value="EGF_2"/>
    <property type="match status" value="1"/>
</dbReference>
<dbReference type="SUPFAM" id="SSF53300">
    <property type="entry name" value="vWA-like"/>
    <property type="match status" value="2"/>
</dbReference>
<dbReference type="Pfam" id="PF00059">
    <property type="entry name" value="Lectin_C"/>
    <property type="match status" value="1"/>
</dbReference>
<feature type="domain" description="C-type lectin" evidence="6">
    <location>
        <begin position="501"/>
        <end position="607"/>
    </location>
</feature>